<dbReference type="SMART" id="SM00487">
    <property type="entry name" value="DEXDc"/>
    <property type="match status" value="1"/>
</dbReference>
<dbReference type="GO" id="GO:0003723">
    <property type="term" value="F:RNA binding"/>
    <property type="evidence" value="ECO:0007669"/>
    <property type="project" value="UniProtKB-UniRule"/>
</dbReference>
<feature type="domain" description="Dicer dsRNA-binding fold" evidence="19">
    <location>
        <begin position="553"/>
        <end position="648"/>
    </location>
</feature>
<organism evidence="20 21">
    <name type="scientific">Cladophialophora immunda</name>
    <dbReference type="NCBI Taxonomy" id="569365"/>
    <lineage>
        <taxon>Eukaryota</taxon>
        <taxon>Fungi</taxon>
        <taxon>Dikarya</taxon>
        <taxon>Ascomycota</taxon>
        <taxon>Pezizomycotina</taxon>
        <taxon>Eurotiomycetes</taxon>
        <taxon>Chaetothyriomycetidae</taxon>
        <taxon>Chaetothyriales</taxon>
        <taxon>Herpotrichiellaceae</taxon>
        <taxon>Cladophialophora</taxon>
    </lineage>
</organism>
<keyword evidence="9" id="KW-0067">ATP-binding</keyword>
<dbReference type="Pfam" id="PF00271">
    <property type="entry name" value="Helicase_C"/>
    <property type="match status" value="1"/>
</dbReference>
<evidence type="ECO:0000256" key="6">
    <source>
        <dbReference type="ARBA" id="ARBA00022741"/>
    </source>
</evidence>
<evidence type="ECO:0000256" key="11">
    <source>
        <dbReference type="ARBA" id="ARBA00022884"/>
    </source>
</evidence>
<evidence type="ECO:0000256" key="13">
    <source>
        <dbReference type="ARBA" id="ARBA00023211"/>
    </source>
</evidence>
<dbReference type="FunFam" id="3.40.50.300:FF:002480">
    <property type="entry name" value="Dicer-like protein 2"/>
    <property type="match status" value="1"/>
</dbReference>
<dbReference type="FunFam" id="1.10.1520.10:FF:000032">
    <property type="entry name" value="Dicer-like protein 2"/>
    <property type="match status" value="1"/>
</dbReference>
<keyword evidence="10" id="KW-0460">Magnesium</keyword>
<dbReference type="GO" id="GO:0051607">
    <property type="term" value="P:defense response to virus"/>
    <property type="evidence" value="ECO:0007669"/>
    <property type="project" value="UniProtKB-KW"/>
</dbReference>
<dbReference type="SMART" id="SM00490">
    <property type="entry name" value="HELICc"/>
    <property type="match status" value="1"/>
</dbReference>
<dbReference type="PANTHER" id="PTHR14950:SF37">
    <property type="entry name" value="ENDORIBONUCLEASE DICER"/>
    <property type="match status" value="1"/>
</dbReference>
<evidence type="ECO:0000256" key="1">
    <source>
        <dbReference type="ARBA" id="ARBA00001936"/>
    </source>
</evidence>
<dbReference type="VEuPathDB" id="FungiDB:PV07_08815"/>
<dbReference type="SMART" id="SM00535">
    <property type="entry name" value="RIBOc"/>
    <property type="match status" value="2"/>
</dbReference>
<comment type="cofactor">
    <cofactor evidence="1">
        <name>Mn(2+)</name>
        <dbReference type="ChEBI" id="CHEBI:29035"/>
    </cofactor>
</comment>
<dbReference type="PROSITE" id="PS51194">
    <property type="entry name" value="HELICASE_CTER"/>
    <property type="match status" value="1"/>
</dbReference>
<dbReference type="SUPFAM" id="SSF52540">
    <property type="entry name" value="P-loop containing nucleoside triphosphate hydrolases"/>
    <property type="match status" value="1"/>
</dbReference>
<feature type="domain" description="Helicase ATP-binding" evidence="17">
    <location>
        <begin position="17"/>
        <end position="197"/>
    </location>
</feature>
<evidence type="ECO:0000256" key="4">
    <source>
        <dbReference type="ARBA" id="ARBA00022723"/>
    </source>
</evidence>
<comment type="function">
    <text evidence="14">Dicer-like endonuclease involved in cleaving double-stranded RNA in the RNA interference (RNAi) pathway. Produces 21 to 25 bp dsRNAs (siRNAs) which target the selective destruction of homologous RNAs leading to sequence-specific suppression of gene expression, called post-transcriptional gene silencing (PTGS). Part of a broad host defense response against viral infection and transposons.</text>
</comment>
<dbReference type="InterPro" id="IPR038248">
    <property type="entry name" value="Dicer_dimer_sf"/>
</dbReference>
<dbReference type="PROSITE" id="PS51192">
    <property type="entry name" value="HELICASE_ATP_BIND_1"/>
    <property type="match status" value="1"/>
</dbReference>
<keyword evidence="11 15" id="KW-0694">RNA-binding</keyword>
<dbReference type="Pfam" id="PF00636">
    <property type="entry name" value="Ribonuclease_3"/>
    <property type="match status" value="2"/>
</dbReference>
<evidence type="ECO:0000256" key="15">
    <source>
        <dbReference type="PROSITE-ProRule" id="PRU00657"/>
    </source>
</evidence>
<dbReference type="InterPro" id="IPR027417">
    <property type="entry name" value="P-loop_NTPase"/>
</dbReference>
<dbReference type="PANTHER" id="PTHR14950">
    <property type="entry name" value="DICER-RELATED"/>
    <property type="match status" value="1"/>
</dbReference>
<dbReference type="GO" id="GO:0030422">
    <property type="term" value="P:siRNA processing"/>
    <property type="evidence" value="ECO:0007669"/>
    <property type="project" value="TreeGrafter"/>
</dbReference>
<keyword evidence="13" id="KW-0464">Manganese</keyword>
<evidence type="ECO:0008006" key="22">
    <source>
        <dbReference type="Google" id="ProtNLM"/>
    </source>
</evidence>
<dbReference type="InterPro" id="IPR001650">
    <property type="entry name" value="Helicase_C-like"/>
</dbReference>
<dbReference type="Gene3D" id="3.40.50.300">
    <property type="entry name" value="P-loop containing nucleotide triphosphate hydrolases"/>
    <property type="match status" value="2"/>
</dbReference>
<dbReference type="RefSeq" id="XP_016245865.1">
    <property type="nucleotide sequence ID" value="XM_016396009.1"/>
</dbReference>
<dbReference type="GO" id="GO:0005737">
    <property type="term" value="C:cytoplasm"/>
    <property type="evidence" value="ECO:0007669"/>
    <property type="project" value="TreeGrafter"/>
</dbReference>
<dbReference type="Pfam" id="PF03368">
    <property type="entry name" value="Dicer_dimer"/>
    <property type="match status" value="1"/>
</dbReference>
<evidence type="ECO:0000256" key="5">
    <source>
        <dbReference type="ARBA" id="ARBA00022737"/>
    </source>
</evidence>
<evidence type="ECO:0000259" key="16">
    <source>
        <dbReference type="PROSITE" id="PS50142"/>
    </source>
</evidence>
<gene>
    <name evidence="20" type="ORF">PV07_08815</name>
</gene>
<dbReference type="GO" id="GO:0005524">
    <property type="term" value="F:ATP binding"/>
    <property type="evidence" value="ECO:0007669"/>
    <property type="project" value="UniProtKB-KW"/>
</dbReference>
<evidence type="ECO:0000256" key="12">
    <source>
        <dbReference type="ARBA" id="ARBA00023118"/>
    </source>
</evidence>
<dbReference type="EMBL" id="KN847044">
    <property type="protein sequence ID" value="KIW25649.1"/>
    <property type="molecule type" value="Genomic_DNA"/>
</dbReference>
<dbReference type="GeneID" id="27348009"/>
<keyword evidence="3" id="KW-0930">Antiviral protein</keyword>
<evidence type="ECO:0000313" key="20">
    <source>
        <dbReference type="EMBL" id="KIW25649.1"/>
    </source>
</evidence>
<dbReference type="CDD" id="cd18034">
    <property type="entry name" value="DEXHc_dicer"/>
    <property type="match status" value="1"/>
</dbReference>
<dbReference type="Pfam" id="PF00270">
    <property type="entry name" value="DEAD"/>
    <property type="match status" value="1"/>
</dbReference>
<accession>A0A0D2CPY2</accession>
<evidence type="ECO:0000259" key="17">
    <source>
        <dbReference type="PROSITE" id="PS51192"/>
    </source>
</evidence>
<comment type="cofactor">
    <cofactor evidence="2">
        <name>Mg(2+)</name>
        <dbReference type="ChEBI" id="CHEBI:18420"/>
    </cofactor>
</comment>
<proteinExistence type="inferred from homology"/>
<dbReference type="InterPro" id="IPR000999">
    <property type="entry name" value="RNase_III_dom"/>
</dbReference>
<dbReference type="PROSITE" id="PS51327">
    <property type="entry name" value="DICER_DSRBF"/>
    <property type="match status" value="1"/>
</dbReference>
<keyword evidence="4" id="KW-0479">Metal-binding</keyword>
<dbReference type="SUPFAM" id="SSF69065">
    <property type="entry name" value="RNase III domain-like"/>
    <property type="match status" value="2"/>
</dbReference>
<dbReference type="Proteomes" id="UP000054466">
    <property type="component" value="Unassembled WGS sequence"/>
</dbReference>
<dbReference type="GO" id="GO:0004386">
    <property type="term" value="F:helicase activity"/>
    <property type="evidence" value="ECO:0007669"/>
    <property type="project" value="UniProtKB-KW"/>
</dbReference>
<evidence type="ECO:0000256" key="8">
    <source>
        <dbReference type="ARBA" id="ARBA00022806"/>
    </source>
</evidence>
<dbReference type="OrthoDB" id="416741at2759"/>
<keyword evidence="8" id="KW-0347">Helicase</keyword>
<dbReference type="GO" id="GO:0046872">
    <property type="term" value="F:metal ion binding"/>
    <property type="evidence" value="ECO:0007669"/>
    <property type="project" value="UniProtKB-KW"/>
</dbReference>
<sequence length="1385" mass="154386">MESPGRQYRPRGYQLEMLEQSLAQNIIAVMDTGSGKTQIAILRIQEELERCSQDKLVWFLAPTVALCTQQHEVMLSQLPAARTKLLLGADNVDRWSEQRIWDAALSGVQIVVSTHAVLLDALAHGFVQMTRLALLVFDEAHHCRKKHPANRIMEDFYHPKKLRFGPDSVPHILGLTASPIVKSKRKELDALEKNLDATCRSPRVQRDEMLQFVHRPVLKTIKYESTTLTASPLQSTALLLLGRIGRKLVTHWDDFTAPDPLNLGTRLPAGGHEEQLVRFKRRADHIYEELGPWAADYFIIQSIKALSESFHAQHEYLLGFAPAEKTKLIEILGPMSSFMLSRTANAEDNMLISPKAESLIQFLAEQDAERCSGLVFVKQRATVSVLNALLSRHAQTKNIFRCTTFVGLSNSGKKRYSMAELLDLKAQREALTELRAKVKNLIIATDVLEEGIDVTACNLVVCFDVPANLKSFLQRRGRARQEQSTFAILVDSKVEGKDKVPLWQQLEADMIRLYQDESRLAQTCLVEDQEPEEKVPFVIAVPSTGARLTIDMVMGRLYHFCSKLPPQPYVDHQPTFSITQDPRTGLFTATVTLPSCINASVRQAHGCTAWQTKQAARKDAAFQAYQALFDAGLLNDNLLPLTDESTLAADQVNHLPPVVEVNAQFDPWFEQAQAWTAPDLHRTDVIFQAQSTDGGSTVTVFEYSLTTPSKIPLIQPIKMFCDESVNVIIRLGKPRKIGSLTPDAVDDMRQATDLLRRAVHSDRLPDRGNDFVALFTPNVEDGGVAKWLALNQARRLALDHFSTDLPCRGFVRTPSLSGQPFIFRAWHVQVISPQESIVEVECTALLRRRHFLRPATLSTGFPSDAEGRTQRFPAKDATVDALDINSALFGLFIPAVLQFLEVYLVAQELCTTVLRSVSVTNIGLVVTALSCPSAEWVTNYQRLEHVGDSVLKFIVSRQLFLDHPGFHEGYLSHSRAKITSNNTLAHAAIRTGLDAFIIADAVRMGPDRYPRISSMRTGPRPKQGRRLSSKVLADVVEALIGAAYVDGGIDLAGACINTFLPNLRPLEALSSFEANRPGAGATDLTNFVVKAENILRYRFLRKDLLLEALTHPTCERDVHTESYQRLEFLGDAVLDMLVVSHLAQLDLAQGDMTRIKAAIVNGALLGFFCLELSSDEDVVSIEEDRRPSGEGKGVFSSTVRRERRHLWAHMRFHSPEVALARERSLERYREHRAAIRTSLATEPLYPWAELARLRPEKFLSDIIESVIGAIFVDSHGELEPCERFLERLGIWDYLRRVCAQPVDTEHPRSALVRLVGAPASIKYVTEVDGYGPAGDKLYRCTVSVDGEVVAEVREVASSDDAATIAAAMARQEILAGRNTTANATD</sequence>
<dbReference type="GO" id="GO:0004525">
    <property type="term" value="F:ribonuclease III activity"/>
    <property type="evidence" value="ECO:0007669"/>
    <property type="project" value="InterPro"/>
</dbReference>
<reference evidence="20 21" key="1">
    <citation type="submission" date="2015-01" db="EMBL/GenBank/DDBJ databases">
        <title>The Genome Sequence of Cladophialophora immunda CBS83496.</title>
        <authorList>
            <consortium name="The Broad Institute Genomics Platform"/>
            <person name="Cuomo C."/>
            <person name="de Hoog S."/>
            <person name="Gorbushina A."/>
            <person name="Stielow B."/>
            <person name="Teixiera M."/>
            <person name="Abouelleil A."/>
            <person name="Chapman S.B."/>
            <person name="Priest M."/>
            <person name="Young S.K."/>
            <person name="Wortman J."/>
            <person name="Nusbaum C."/>
            <person name="Birren B."/>
        </authorList>
    </citation>
    <scope>NUCLEOTIDE SEQUENCE [LARGE SCALE GENOMIC DNA]</scope>
    <source>
        <strain evidence="20 21">CBS 83496</strain>
    </source>
</reference>
<dbReference type="InterPro" id="IPR014001">
    <property type="entry name" value="Helicase_ATP-bd"/>
</dbReference>
<keyword evidence="5" id="KW-0677">Repeat</keyword>
<evidence type="ECO:0000259" key="18">
    <source>
        <dbReference type="PROSITE" id="PS51194"/>
    </source>
</evidence>
<dbReference type="HOGENOM" id="CLU_000907_4_6_1"/>
<keyword evidence="6" id="KW-0547">Nucleotide-binding</keyword>
<keyword evidence="7" id="KW-0378">Hydrolase</keyword>
<dbReference type="InterPro" id="IPR005034">
    <property type="entry name" value="Dicer_dimerisation"/>
</dbReference>
<evidence type="ECO:0000256" key="14">
    <source>
        <dbReference type="ARBA" id="ARBA00025403"/>
    </source>
</evidence>
<comment type="similarity">
    <text evidence="15">Belongs to the helicase family. Dicer subfamily.</text>
</comment>
<dbReference type="SUPFAM" id="SSF54768">
    <property type="entry name" value="dsRNA-binding domain-like"/>
    <property type="match status" value="1"/>
</dbReference>
<evidence type="ECO:0000256" key="2">
    <source>
        <dbReference type="ARBA" id="ARBA00001946"/>
    </source>
</evidence>
<dbReference type="PROSITE" id="PS50142">
    <property type="entry name" value="RNASE_3_2"/>
    <property type="match status" value="2"/>
</dbReference>
<evidence type="ECO:0000256" key="10">
    <source>
        <dbReference type="ARBA" id="ARBA00022842"/>
    </source>
</evidence>
<protein>
    <recommendedName>
        <fullName evidence="22">Dicer-like protein 2</fullName>
    </recommendedName>
</protein>
<feature type="domain" description="Helicase C-terminal" evidence="18">
    <location>
        <begin position="358"/>
        <end position="526"/>
    </location>
</feature>
<evidence type="ECO:0000256" key="9">
    <source>
        <dbReference type="ARBA" id="ARBA00022840"/>
    </source>
</evidence>
<dbReference type="CDD" id="cd00593">
    <property type="entry name" value="RIBOc"/>
    <property type="match status" value="2"/>
</dbReference>
<dbReference type="InterPro" id="IPR011545">
    <property type="entry name" value="DEAD/DEAH_box_helicase_dom"/>
</dbReference>
<dbReference type="Gene3D" id="1.10.1520.10">
    <property type="entry name" value="Ribonuclease III domain"/>
    <property type="match status" value="2"/>
</dbReference>
<dbReference type="FunFam" id="3.40.50.300:FF:001669">
    <property type="entry name" value="Dicer-like protein 1"/>
    <property type="match status" value="1"/>
</dbReference>
<feature type="domain" description="RNase III" evidence="16">
    <location>
        <begin position="1088"/>
        <end position="1275"/>
    </location>
</feature>
<dbReference type="GO" id="GO:0005634">
    <property type="term" value="C:nucleus"/>
    <property type="evidence" value="ECO:0007669"/>
    <property type="project" value="TreeGrafter"/>
</dbReference>
<evidence type="ECO:0000259" key="19">
    <source>
        <dbReference type="PROSITE" id="PS51327"/>
    </source>
</evidence>
<dbReference type="InterPro" id="IPR036389">
    <property type="entry name" value="RNase_III_sf"/>
</dbReference>
<name>A0A0D2CPY2_9EURO</name>
<dbReference type="PROSITE" id="PS00517">
    <property type="entry name" value="RNASE_3_1"/>
    <property type="match status" value="1"/>
</dbReference>
<evidence type="ECO:0000313" key="21">
    <source>
        <dbReference type="Proteomes" id="UP000054466"/>
    </source>
</evidence>
<dbReference type="STRING" id="569365.A0A0D2CPY2"/>
<evidence type="ECO:0000256" key="7">
    <source>
        <dbReference type="ARBA" id="ARBA00022801"/>
    </source>
</evidence>
<evidence type="ECO:0000256" key="3">
    <source>
        <dbReference type="ARBA" id="ARBA00022721"/>
    </source>
</evidence>
<dbReference type="Gene3D" id="3.30.160.380">
    <property type="entry name" value="Dicer dimerisation domain"/>
    <property type="match status" value="1"/>
</dbReference>
<keyword evidence="12" id="KW-0051">Antiviral defense</keyword>
<dbReference type="GO" id="GO:0050688">
    <property type="term" value="P:regulation of defense response to virus"/>
    <property type="evidence" value="ECO:0007669"/>
    <property type="project" value="UniProtKB-KW"/>
</dbReference>
<keyword evidence="21" id="KW-1185">Reference proteome</keyword>
<feature type="domain" description="RNase III" evidence="16">
    <location>
        <begin position="906"/>
        <end position="1048"/>
    </location>
</feature>